<gene>
    <name evidence="2" type="ORF">TWF696_002290</name>
</gene>
<reference evidence="2 3" key="1">
    <citation type="submission" date="2019-10" db="EMBL/GenBank/DDBJ databases">
        <authorList>
            <person name="Palmer J.M."/>
        </authorList>
    </citation>
    <scope>NUCLEOTIDE SEQUENCE [LARGE SCALE GENOMIC DNA]</scope>
    <source>
        <strain evidence="2 3">TWF696</strain>
    </source>
</reference>
<feature type="compositionally biased region" description="Polar residues" evidence="1">
    <location>
        <begin position="1"/>
        <end position="12"/>
    </location>
</feature>
<feature type="region of interest" description="Disordered" evidence="1">
    <location>
        <begin position="1"/>
        <end position="62"/>
    </location>
</feature>
<evidence type="ECO:0000313" key="3">
    <source>
        <dbReference type="Proteomes" id="UP001375240"/>
    </source>
</evidence>
<sequence>MYQPTYPSSFNMPTTEEPTSTPPAYHHPPTYVQHTDTHSPTSTTTHRHRHLPPRTHTSTEIPPPYRHFWIGTPVASPALLQDLTTLLTAAASSIPLAGPNGTDLPILGSTTLIFNGASPKTFQTFYMPLRPPDSPPNPWTGRCATVHKPYDAVVGAVLLLCQFHEPGFVICSFGDWSGDWLPARELYLEVFGEEAERPLWVDEHHESGFMPRWSFD</sequence>
<keyword evidence="3" id="KW-1185">Reference proteome</keyword>
<protein>
    <submittedName>
        <fullName evidence="2">Uncharacterized protein</fullName>
    </submittedName>
</protein>
<feature type="compositionally biased region" description="Low complexity" evidence="1">
    <location>
        <begin position="13"/>
        <end position="23"/>
    </location>
</feature>
<name>A0AAV9U3Y2_9PEZI</name>
<dbReference type="AlphaFoldDB" id="A0AAV9U3Y2"/>
<proteinExistence type="predicted"/>
<accession>A0AAV9U3Y2</accession>
<evidence type="ECO:0000313" key="2">
    <source>
        <dbReference type="EMBL" id="KAK6335517.1"/>
    </source>
</evidence>
<comment type="caution">
    <text evidence="2">The sequence shown here is derived from an EMBL/GenBank/DDBJ whole genome shotgun (WGS) entry which is preliminary data.</text>
</comment>
<dbReference type="EMBL" id="JAVHNQ010000012">
    <property type="protein sequence ID" value="KAK6335517.1"/>
    <property type="molecule type" value="Genomic_DNA"/>
</dbReference>
<evidence type="ECO:0000256" key="1">
    <source>
        <dbReference type="SAM" id="MobiDB-lite"/>
    </source>
</evidence>
<dbReference type="Proteomes" id="UP001375240">
    <property type="component" value="Unassembled WGS sequence"/>
</dbReference>
<organism evidence="2 3">
    <name type="scientific">Orbilia brochopaga</name>
    <dbReference type="NCBI Taxonomy" id="3140254"/>
    <lineage>
        <taxon>Eukaryota</taxon>
        <taxon>Fungi</taxon>
        <taxon>Dikarya</taxon>
        <taxon>Ascomycota</taxon>
        <taxon>Pezizomycotina</taxon>
        <taxon>Orbiliomycetes</taxon>
        <taxon>Orbiliales</taxon>
        <taxon>Orbiliaceae</taxon>
        <taxon>Orbilia</taxon>
    </lineage>
</organism>